<proteinExistence type="predicted"/>
<reference evidence="1 2" key="1">
    <citation type="journal article" date="2021" name="Nat. Commun.">
        <title>Genetic determinants of endophytism in the Arabidopsis root mycobiome.</title>
        <authorList>
            <person name="Mesny F."/>
            <person name="Miyauchi S."/>
            <person name="Thiergart T."/>
            <person name="Pickel B."/>
            <person name="Atanasova L."/>
            <person name="Karlsson M."/>
            <person name="Huettel B."/>
            <person name="Barry K.W."/>
            <person name="Haridas S."/>
            <person name="Chen C."/>
            <person name="Bauer D."/>
            <person name="Andreopoulos W."/>
            <person name="Pangilinan J."/>
            <person name="LaButti K."/>
            <person name="Riley R."/>
            <person name="Lipzen A."/>
            <person name="Clum A."/>
            <person name="Drula E."/>
            <person name="Henrissat B."/>
            <person name="Kohler A."/>
            <person name="Grigoriev I.V."/>
            <person name="Martin F.M."/>
            <person name="Hacquard S."/>
        </authorList>
    </citation>
    <scope>NUCLEOTIDE SEQUENCE [LARGE SCALE GENOMIC DNA]</scope>
    <source>
        <strain evidence="1 2">MPI-CAGE-CH-0241</strain>
    </source>
</reference>
<evidence type="ECO:0000313" key="1">
    <source>
        <dbReference type="EMBL" id="KAH6898354.1"/>
    </source>
</evidence>
<gene>
    <name evidence="1" type="ORF">B0T10DRAFT_555675</name>
</gene>
<comment type="caution">
    <text evidence="1">The sequence shown here is derived from an EMBL/GenBank/DDBJ whole genome shotgun (WGS) entry which is preliminary data.</text>
</comment>
<keyword evidence="2" id="KW-1185">Reference proteome</keyword>
<sequence length="131" mass="14984">MTLKLLTLVETQQFDRTMHRTVQPREFLEQSIWDILSLLGERICEGEANVKCYVFLSMMLAQVEALEEGVVVSQTKVAERGRDSFQFCHDLLCTQASDMSLVYPSDTDLTSMCLEDDIGLDFEFLVLYAND</sequence>
<protein>
    <submittedName>
        <fullName evidence="1">Uncharacterized protein</fullName>
    </submittedName>
</protein>
<name>A0A9P9AW54_9HYPO</name>
<accession>A0A9P9AW54</accession>
<dbReference type="Proteomes" id="UP000777438">
    <property type="component" value="Unassembled WGS sequence"/>
</dbReference>
<organism evidence="1 2">
    <name type="scientific">Thelonectria olida</name>
    <dbReference type="NCBI Taxonomy" id="1576542"/>
    <lineage>
        <taxon>Eukaryota</taxon>
        <taxon>Fungi</taxon>
        <taxon>Dikarya</taxon>
        <taxon>Ascomycota</taxon>
        <taxon>Pezizomycotina</taxon>
        <taxon>Sordariomycetes</taxon>
        <taxon>Hypocreomycetidae</taxon>
        <taxon>Hypocreales</taxon>
        <taxon>Nectriaceae</taxon>
        <taxon>Thelonectria</taxon>
    </lineage>
</organism>
<dbReference type="AlphaFoldDB" id="A0A9P9AW54"/>
<dbReference type="EMBL" id="JAGPYM010000002">
    <property type="protein sequence ID" value="KAH6898354.1"/>
    <property type="molecule type" value="Genomic_DNA"/>
</dbReference>
<evidence type="ECO:0000313" key="2">
    <source>
        <dbReference type="Proteomes" id="UP000777438"/>
    </source>
</evidence>
<dbReference type="OrthoDB" id="4337792at2759"/>